<dbReference type="Gene3D" id="3.40.50.2300">
    <property type="match status" value="1"/>
</dbReference>
<dbReference type="RefSeq" id="WP_377565825.1">
    <property type="nucleotide sequence ID" value="NZ_JBHTJZ010000024.1"/>
</dbReference>
<evidence type="ECO:0000256" key="4">
    <source>
        <dbReference type="ARBA" id="ARBA00023125"/>
    </source>
</evidence>
<dbReference type="Proteomes" id="UP001596989">
    <property type="component" value="Unassembled WGS sequence"/>
</dbReference>
<evidence type="ECO:0000256" key="1">
    <source>
        <dbReference type="ARBA" id="ARBA00022553"/>
    </source>
</evidence>
<sequence>MRRLSNKTLLVDEKIGIHELLKLSFKKKGYTVLSAADGEQAIALTALTKPDIILLDVEMSGRSGFDACIEIRRITNAPIIFISSRGQLEDKLTGLKLGGDDYITKPFDFSELTARIEANLRRYRQFSNTDYHSDDIVSYGELEIDVKRCQFVLRGKPLNLTAKEAQLLMLFVRHPNQVWSAEQLYDYVWGLESTGNIETVKVHISHLRRKLEHNPSDPQFIRTVRGFGYMFPSDTLNR</sequence>
<dbReference type="PANTHER" id="PTHR48111:SF1">
    <property type="entry name" value="TWO-COMPONENT RESPONSE REGULATOR ORR33"/>
    <property type="match status" value="1"/>
</dbReference>
<feature type="domain" description="Response regulatory" evidence="8">
    <location>
        <begin position="7"/>
        <end position="120"/>
    </location>
</feature>
<feature type="domain" description="OmpR/PhoB-type" evidence="9">
    <location>
        <begin position="134"/>
        <end position="233"/>
    </location>
</feature>
<evidence type="ECO:0000313" key="10">
    <source>
        <dbReference type="EMBL" id="MFD0960902.1"/>
    </source>
</evidence>
<dbReference type="EMBL" id="JBHTJZ010000024">
    <property type="protein sequence ID" value="MFD0960902.1"/>
    <property type="molecule type" value="Genomic_DNA"/>
</dbReference>
<evidence type="ECO:0000256" key="7">
    <source>
        <dbReference type="PROSITE-ProRule" id="PRU01091"/>
    </source>
</evidence>
<dbReference type="SUPFAM" id="SSF52172">
    <property type="entry name" value="CheY-like"/>
    <property type="match status" value="1"/>
</dbReference>
<keyword evidence="11" id="KW-1185">Reference proteome</keyword>
<dbReference type="PROSITE" id="PS50110">
    <property type="entry name" value="RESPONSE_REGULATORY"/>
    <property type="match status" value="1"/>
</dbReference>
<dbReference type="Gene3D" id="6.10.250.690">
    <property type="match status" value="1"/>
</dbReference>
<keyword evidence="3" id="KW-0805">Transcription regulation</keyword>
<gene>
    <name evidence="10" type="ORF">ACFQ2I_16040</name>
</gene>
<dbReference type="InterPro" id="IPR001867">
    <property type="entry name" value="OmpR/PhoB-type_DNA-bd"/>
</dbReference>
<dbReference type="InterPro" id="IPR036388">
    <property type="entry name" value="WH-like_DNA-bd_sf"/>
</dbReference>
<dbReference type="Gene3D" id="1.10.10.10">
    <property type="entry name" value="Winged helix-like DNA-binding domain superfamily/Winged helix DNA-binding domain"/>
    <property type="match status" value="1"/>
</dbReference>
<protein>
    <submittedName>
        <fullName evidence="10">Winged helix-turn-helix domain-containing protein</fullName>
    </submittedName>
</protein>
<dbReference type="InterPro" id="IPR039420">
    <property type="entry name" value="WalR-like"/>
</dbReference>
<keyword evidence="4 7" id="KW-0238">DNA-binding</keyword>
<proteinExistence type="predicted"/>
<feature type="DNA-binding region" description="OmpR/PhoB-type" evidence="7">
    <location>
        <begin position="134"/>
        <end position="233"/>
    </location>
</feature>
<keyword evidence="1 6" id="KW-0597">Phosphoprotein</keyword>
<dbReference type="InterPro" id="IPR001789">
    <property type="entry name" value="Sig_transdc_resp-reg_receiver"/>
</dbReference>
<name>A0ABW3HTN6_9BACL</name>
<feature type="modified residue" description="4-aspartylphosphate" evidence="6">
    <location>
        <position position="56"/>
    </location>
</feature>
<evidence type="ECO:0000259" key="8">
    <source>
        <dbReference type="PROSITE" id="PS50110"/>
    </source>
</evidence>
<comment type="caution">
    <text evidence="10">The sequence shown here is derived from an EMBL/GenBank/DDBJ whole genome shotgun (WGS) entry which is preliminary data.</text>
</comment>
<evidence type="ECO:0000259" key="9">
    <source>
        <dbReference type="PROSITE" id="PS51755"/>
    </source>
</evidence>
<reference evidence="11" key="1">
    <citation type="journal article" date="2019" name="Int. J. Syst. Evol. Microbiol.">
        <title>The Global Catalogue of Microorganisms (GCM) 10K type strain sequencing project: providing services to taxonomists for standard genome sequencing and annotation.</title>
        <authorList>
            <consortium name="The Broad Institute Genomics Platform"/>
            <consortium name="The Broad Institute Genome Sequencing Center for Infectious Disease"/>
            <person name="Wu L."/>
            <person name="Ma J."/>
        </authorList>
    </citation>
    <scope>NUCLEOTIDE SEQUENCE [LARGE SCALE GENOMIC DNA]</scope>
    <source>
        <strain evidence="11">CCUG 59129</strain>
    </source>
</reference>
<evidence type="ECO:0000256" key="5">
    <source>
        <dbReference type="ARBA" id="ARBA00023163"/>
    </source>
</evidence>
<dbReference type="Pfam" id="PF00072">
    <property type="entry name" value="Response_reg"/>
    <property type="match status" value="1"/>
</dbReference>
<evidence type="ECO:0000256" key="2">
    <source>
        <dbReference type="ARBA" id="ARBA00023012"/>
    </source>
</evidence>
<dbReference type="CDD" id="cd00383">
    <property type="entry name" value="trans_reg_C"/>
    <property type="match status" value="1"/>
</dbReference>
<evidence type="ECO:0000313" key="11">
    <source>
        <dbReference type="Proteomes" id="UP001596989"/>
    </source>
</evidence>
<organism evidence="10 11">
    <name type="scientific">Paenibacillus chungangensis</name>
    <dbReference type="NCBI Taxonomy" id="696535"/>
    <lineage>
        <taxon>Bacteria</taxon>
        <taxon>Bacillati</taxon>
        <taxon>Bacillota</taxon>
        <taxon>Bacilli</taxon>
        <taxon>Bacillales</taxon>
        <taxon>Paenibacillaceae</taxon>
        <taxon>Paenibacillus</taxon>
    </lineage>
</organism>
<dbReference type="SMART" id="SM00862">
    <property type="entry name" value="Trans_reg_C"/>
    <property type="match status" value="1"/>
</dbReference>
<keyword evidence="2" id="KW-0902">Two-component regulatory system</keyword>
<dbReference type="PANTHER" id="PTHR48111">
    <property type="entry name" value="REGULATOR OF RPOS"/>
    <property type="match status" value="1"/>
</dbReference>
<evidence type="ECO:0000256" key="3">
    <source>
        <dbReference type="ARBA" id="ARBA00023015"/>
    </source>
</evidence>
<dbReference type="Pfam" id="PF00486">
    <property type="entry name" value="Trans_reg_C"/>
    <property type="match status" value="1"/>
</dbReference>
<dbReference type="InterPro" id="IPR011006">
    <property type="entry name" value="CheY-like_superfamily"/>
</dbReference>
<dbReference type="PROSITE" id="PS51755">
    <property type="entry name" value="OMPR_PHOB"/>
    <property type="match status" value="1"/>
</dbReference>
<keyword evidence="5" id="KW-0804">Transcription</keyword>
<evidence type="ECO:0000256" key="6">
    <source>
        <dbReference type="PROSITE-ProRule" id="PRU00169"/>
    </source>
</evidence>
<accession>A0ABW3HTN6</accession>
<dbReference type="SMART" id="SM00448">
    <property type="entry name" value="REC"/>
    <property type="match status" value="1"/>
</dbReference>